<accession>A0AAN8EQS4</accession>
<evidence type="ECO:0000256" key="1">
    <source>
        <dbReference type="SAM" id="MobiDB-lite"/>
    </source>
</evidence>
<proteinExistence type="predicted"/>
<dbReference type="EMBL" id="WIXE01023517">
    <property type="protein sequence ID" value="KAK5966401.1"/>
    <property type="molecule type" value="Genomic_DNA"/>
</dbReference>
<comment type="caution">
    <text evidence="3">The sequence shown here is derived from an EMBL/GenBank/DDBJ whole genome shotgun (WGS) entry which is preliminary data.</text>
</comment>
<gene>
    <name evidence="3" type="ORF">GCK32_006282</name>
</gene>
<protein>
    <recommendedName>
        <fullName evidence="2">SXP/RAL-2 family protein Ani s 5-like cation-binding domain-containing protein</fullName>
    </recommendedName>
</protein>
<evidence type="ECO:0000313" key="4">
    <source>
        <dbReference type="Proteomes" id="UP001331761"/>
    </source>
</evidence>
<dbReference type="PANTHER" id="PTHR21593">
    <property type="entry name" value="PRION-LIKE- Q/N-RICH -DOMAIN-BEARING PROTEIN PROTEIN"/>
    <property type="match status" value="1"/>
</dbReference>
<dbReference type="Proteomes" id="UP001331761">
    <property type="component" value="Unassembled WGS sequence"/>
</dbReference>
<dbReference type="InterPro" id="IPR003677">
    <property type="entry name" value="ANIS5_cation-bd"/>
</dbReference>
<organism evidence="3 4">
    <name type="scientific">Trichostrongylus colubriformis</name>
    <name type="common">Black scour worm</name>
    <dbReference type="NCBI Taxonomy" id="6319"/>
    <lineage>
        <taxon>Eukaryota</taxon>
        <taxon>Metazoa</taxon>
        <taxon>Ecdysozoa</taxon>
        <taxon>Nematoda</taxon>
        <taxon>Chromadorea</taxon>
        <taxon>Rhabditida</taxon>
        <taxon>Rhabditina</taxon>
        <taxon>Rhabditomorpha</taxon>
        <taxon>Strongyloidea</taxon>
        <taxon>Trichostrongylidae</taxon>
        <taxon>Trichostrongylus</taxon>
    </lineage>
</organism>
<reference evidence="3 4" key="1">
    <citation type="submission" date="2019-10" db="EMBL/GenBank/DDBJ databases">
        <title>Assembly and Annotation for the nematode Trichostrongylus colubriformis.</title>
        <authorList>
            <person name="Martin J."/>
        </authorList>
    </citation>
    <scope>NUCLEOTIDE SEQUENCE [LARGE SCALE GENOMIC DNA]</scope>
    <source>
        <strain evidence="3">G859</strain>
        <tissue evidence="3">Whole worm</tissue>
    </source>
</reference>
<dbReference type="AlphaFoldDB" id="A0AAN8EQS4"/>
<feature type="region of interest" description="Disordered" evidence="1">
    <location>
        <begin position="160"/>
        <end position="184"/>
    </location>
</feature>
<sequence length="246" mass="28248">MKYVILIVAVAGTALCRMPVARYWPLLPQYVYRTNLTAQQEYIDITQNMSLSIAQQKKMLDGWAAKYNVTEEMKEFNTNATKMMNETRNNVTRVISQLSVVLDRKLRIMHNEFLTPLQQQQALGNLSAEFPEAYRVLEWTYSLFTPCDCACGSCSQSGVGRGKGGGHGRRRGRGWDRGDRQSPIPGEVEAIDIWYYNGHSTPSYGVIRYDTDWSRRRGGYYGNGRMRGRHDSRYFSQEFDSNDYDG</sequence>
<evidence type="ECO:0000259" key="2">
    <source>
        <dbReference type="Pfam" id="PF02520"/>
    </source>
</evidence>
<dbReference type="InterPro" id="IPR052823">
    <property type="entry name" value="SXP/RAL-2_related"/>
</dbReference>
<dbReference type="Pfam" id="PF02520">
    <property type="entry name" value="ANIS5_cation-bd"/>
    <property type="match status" value="1"/>
</dbReference>
<feature type="domain" description="SXP/RAL-2 family protein Ani s 5-like cation-binding" evidence="2">
    <location>
        <begin position="38"/>
        <end position="142"/>
    </location>
</feature>
<name>A0AAN8EQS4_TRICO</name>
<dbReference type="PANTHER" id="PTHR21593:SF36">
    <property type="entry name" value="DUF148 DOMAIN-CONTAINING PROTEIN-RELATED"/>
    <property type="match status" value="1"/>
</dbReference>
<evidence type="ECO:0000313" key="3">
    <source>
        <dbReference type="EMBL" id="KAK5966401.1"/>
    </source>
</evidence>
<keyword evidence="4" id="KW-1185">Reference proteome</keyword>